<reference evidence="2 3" key="1">
    <citation type="submission" date="2018-06" db="EMBL/GenBank/DDBJ databases">
        <authorList>
            <consortium name="Pathogen Informatics"/>
            <person name="Doyle S."/>
        </authorList>
    </citation>
    <scope>NUCLEOTIDE SEQUENCE [LARGE SCALE GENOMIC DNA]</scope>
    <source>
        <strain evidence="2 3">NCTC9962</strain>
    </source>
</reference>
<dbReference type="InterPro" id="IPR007630">
    <property type="entry name" value="RNA_pol_sigma70_r4"/>
</dbReference>
<dbReference type="Gene3D" id="1.10.10.10">
    <property type="entry name" value="Winged helix-like DNA-binding domain superfamily/Winged helix DNA-binding domain"/>
    <property type="match status" value="1"/>
</dbReference>
<dbReference type="GO" id="GO:0006352">
    <property type="term" value="P:DNA-templated transcription initiation"/>
    <property type="evidence" value="ECO:0007669"/>
    <property type="project" value="InterPro"/>
</dbReference>
<evidence type="ECO:0000313" key="2">
    <source>
        <dbReference type="EMBL" id="STM07767.1"/>
    </source>
</evidence>
<dbReference type="Proteomes" id="UP000254052">
    <property type="component" value="Unassembled WGS sequence"/>
</dbReference>
<dbReference type="Pfam" id="PF04545">
    <property type="entry name" value="Sigma70_r4"/>
    <property type="match status" value="1"/>
</dbReference>
<organism evidence="2 3">
    <name type="scientific">Escherichia coli</name>
    <dbReference type="NCBI Taxonomy" id="562"/>
    <lineage>
        <taxon>Bacteria</taxon>
        <taxon>Pseudomonadati</taxon>
        <taxon>Pseudomonadota</taxon>
        <taxon>Gammaproteobacteria</taxon>
        <taxon>Enterobacterales</taxon>
        <taxon>Enterobacteriaceae</taxon>
        <taxon>Escherichia</taxon>
    </lineage>
</organism>
<name>A0A377CVD9_ECOLX</name>
<accession>A0A377CVD9</accession>
<dbReference type="InterPro" id="IPR013324">
    <property type="entry name" value="RNA_pol_sigma_r3/r4-like"/>
</dbReference>
<evidence type="ECO:0000313" key="3">
    <source>
        <dbReference type="Proteomes" id="UP000254052"/>
    </source>
</evidence>
<gene>
    <name evidence="2" type="ORF">NCTC9962_05388</name>
</gene>
<dbReference type="EMBL" id="UGED01000010">
    <property type="protein sequence ID" value="STM07767.1"/>
    <property type="molecule type" value="Genomic_DNA"/>
</dbReference>
<evidence type="ECO:0000259" key="1">
    <source>
        <dbReference type="Pfam" id="PF04545"/>
    </source>
</evidence>
<feature type="domain" description="RNA polymerase sigma-70 region 4" evidence="1">
    <location>
        <begin position="328"/>
        <end position="359"/>
    </location>
</feature>
<dbReference type="GO" id="GO:0003700">
    <property type="term" value="F:DNA-binding transcription factor activity"/>
    <property type="evidence" value="ECO:0007669"/>
    <property type="project" value="InterPro"/>
</dbReference>
<protein>
    <submittedName>
        <fullName evidence="2">RNA polymerase sigma factor</fullName>
    </submittedName>
</protein>
<sequence length="388" mass="44634">MEKIDIVADQLQLDRALNKLIHNLVEESQLTLGETLSAWELCEKLSMQQFMALKKNVYFADLLRAVEISLPLRQTLHVDGAEIRQVETEFEEKPEVARDEPVMECLRIPALSTSLETIQLPERFMKLIKRLKNIQLINPNFVPGETFGELITLSVNELAEQPGVGVLYIDTFKELQQLAQSAPAVEAIDTANMGIDFAKVDISQMRLSLAGVETKHTKALEKFGRYLKTEDMGEMLQAILHAEYEQLVAIPTWGKGSITKLLAFRDRLREEIIAIQNGDIDYLALESVLIVPKRLINCPLNKLEAVLLEDIESYFDKSSEMKVDIAQRRWGFVEEKKTLEEIGADYVVSRERIRQIQADIRQEFLGHMRISQHWFGRHWSLRYRRTLV</sequence>
<dbReference type="SUPFAM" id="SSF88659">
    <property type="entry name" value="Sigma3 and sigma4 domains of RNA polymerase sigma factors"/>
    <property type="match status" value="1"/>
</dbReference>
<dbReference type="InterPro" id="IPR036388">
    <property type="entry name" value="WH-like_DNA-bd_sf"/>
</dbReference>
<proteinExistence type="predicted"/>
<dbReference type="AlphaFoldDB" id="A0A377CVD9"/>